<feature type="compositionally biased region" description="Basic and acidic residues" evidence="1">
    <location>
        <begin position="287"/>
        <end position="312"/>
    </location>
</feature>
<gene>
    <name evidence="2" type="ORF">CAL12_09600</name>
</gene>
<feature type="region of interest" description="Disordered" evidence="1">
    <location>
        <begin position="287"/>
        <end position="346"/>
    </location>
</feature>
<evidence type="ECO:0008006" key="4">
    <source>
        <dbReference type="Google" id="ProtNLM"/>
    </source>
</evidence>
<sequence length="346" mass="38468">MTGVLGTPTGTRGCRLRIVRVKKWCGRLRGLLCRRRPRPGIALWLSPCRAVHTCGMKYALDVVFLDRSGRVAAVIPALRPWRVALCLRAVSVVELEAGAVDLEHGGIGRIEAAIQHAERRDADGNLHRIDQGLRDVQGNQGAGAEIDAQEYRRPGQSVHQEGPLVAPAGDTGKEQRLRQPDVVPGHQHRRMPEQGADDQVQGAEDQQGGMQRLEERHVVVGDRRRPDAVREFIGKRYERDQSGQHAQARVQAAEDKQLLQYAGLLQGLEPHGRQHGAVGVDVLAGRERHQRDAGHQRGAEERADGHREHCEQQQEADDERPGEQRQRLTHEQPESLSRPLPSGGCW</sequence>
<feature type="compositionally biased region" description="Basic and acidic residues" evidence="1">
    <location>
        <begin position="319"/>
        <end position="333"/>
    </location>
</feature>
<keyword evidence="3" id="KW-1185">Reference proteome</keyword>
<dbReference type="Gene3D" id="2.60.120.1140">
    <property type="entry name" value="Protein of unknown function DUF192"/>
    <property type="match status" value="1"/>
</dbReference>
<evidence type="ECO:0000313" key="3">
    <source>
        <dbReference type="Proteomes" id="UP000194151"/>
    </source>
</evidence>
<evidence type="ECO:0000313" key="2">
    <source>
        <dbReference type="EMBL" id="ARP84451.1"/>
    </source>
</evidence>
<reference evidence="2 3" key="1">
    <citation type="submission" date="2017-05" db="EMBL/GenBank/DDBJ databases">
        <title>Complete and WGS of Bordetella genogroups.</title>
        <authorList>
            <person name="Spilker T."/>
            <person name="LiPuma J."/>
        </authorList>
    </citation>
    <scope>NUCLEOTIDE SEQUENCE [LARGE SCALE GENOMIC DNA]</scope>
    <source>
        <strain evidence="2 3">AU19157</strain>
    </source>
</reference>
<dbReference type="OrthoDB" id="9813379at2"/>
<accession>A0A1W6YTV5</accession>
<evidence type="ECO:0000256" key="1">
    <source>
        <dbReference type="SAM" id="MobiDB-lite"/>
    </source>
</evidence>
<dbReference type="KEGG" id="bgv:CAL12_09600"/>
<dbReference type="InterPro" id="IPR003795">
    <property type="entry name" value="DUF192"/>
</dbReference>
<proteinExistence type="predicted"/>
<protein>
    <recommendedName>
        <fullName evidence="4">DUF192 domain-containing protein</fullName>
    </recommendedName>
</protein>
<dbReference type="AlphaFoldDB" id="A0A1W6YTV5"/>
<dbReference type="Proteomes" id="UP000194151">
    <property type="component" value="Chromosome"/>
</dbReference>
<dbReference type="EMBL" id="CP021108">
    <property type="protein sequence ID" value="ARP84451.1"/>
    <property type="molecule type" value="Genomic_DNA"/>
</dbReference>
<dbReference type="STRING" id="1416806.CAL12_09600"/>
<feature type="region of interest" description="Disordered" evidence="1">
    <location>
        <begin position="152"/>
        <end position="214"/>
    </location>
</feature>
<dbReference type="InterPro" id="IPR038695">
    <property type="entry name" value="Saro_0823-like_sf"/>
</dbReference>
<dbReference type="Pfam" id="PF02643">
    <property type="entry name" value="DUF192"/>
    <property type="match status" value="1"/>
</dbReference>
<name>A0A1W6YTV5_9BORD</name>
<organism evidence="2 3">
    <name type="scientific">Bordetella genomosp. 8</name>
    <dbReference type="NCBI Taxonomy" id="1416806"/>
    <lineage>
        <taxon>Bacteria</taxon>
        <taxon>Pseudomonadati</taxon>
        <taxon>Pseudomonadota</taxon>
        <taxon>Betaproteobacteria</taxon>
        <taxon>Burkholderiales</taxon>
        <taxon>Alcaligenaceae</taxon>
        <taxon>Bordetella</taxon>
    </lineage>
</organism>